<dbReference type="GO" id="GO:0005576">
    <property type="term" value="C:extracellular region"/>
    <property type="evidence" value="ECO:0007669"/>
    <property type="project" value="TreeGrafter"/>
</dbReference>
<feature type="signal peptide" evidence="12">
    <location>
        <begin position="1"/>
        <end position="17"/>
    </location>
</feature>
<dbReference type="GO" id="GO:0005886">
    <property type="term" value="C:plasma membrane"/>
    <property type="evidence" value="ECO:0007669"/>
    <property type="project" value="UniProtKB-SubCell"/>
</dbReference>
<dbReference type="GO" id="GO:0016477">
    <property type="term" value="P:cell migration"/>
    <property type="evidence" value="ECO:0007669"/>
    <property type="project" value="TreeGrafter"/>
</dbReference>
<evidence type="ECO:0000256" key="8">
    <source>
        <dbReference type="ARBA" id="ARBA00023180"/>
    </source>
</evidence>
<keyword evidence="4" id="KW-0336">GPI-anchor</keyword>
<evidence type="ECO:0000256" key="5">
    <source>
        <dbReference type="ARBA" id="ARBA00022729"/>
    </source>
</evidence>
<evidence type="ECO:0000313" key="14">
    <source>
        <dbReference type="Proteomes" id="UP000663870"/>
    </source>
</evidence>
<dbReference type="PANTHER" id="PTHR10822">
    <property type="entry name" value="GLYPICAN"/>
    <property type="match status" value="1"/>
</dbReference>
<evidence type="ECO:0000256" key="1">
    <source>
        <dbReference type="ARBA" id="ARBA00004609"/>
    </source>
</evidence>
<keyword evidence="10" id="KW-0449">Lipoprotein</keyword>
<keyword evidence="7" id="KW-0472">Membrane</keyword>
<evidence type="ECO:0000313" key="13">
    <source>
        <dbReference type="EMBL" id="CAF0823988.1"/>
    </source>
</evidence>
<proteinExistence type="inferred from homology"/>
<keyword evidence="9" id="KW-0357">Heparan sulfate</keyword>
<name>A0A813U820_9BILA</name>
<dbReference type="EMBL" id="CAJNOL010000079">
    <property type="protein sequence ID" value="CAF0823988.1"/>
    <property type="molecule type" value="Genomic_DNA"/>
</dbReference>
<evidence type="ECO:0000256" key="2">
    <source>
        <dbReference type="ARBA" id="ARBA00010260"/>
    </source>
</evidence>
<keyword evidence="8" id="KW-0325">Glycoprotein</keyword>
<evidence type="ECO:0000256" key="6">
    <source>
        <dbReference type="ARBA" id="ARBA00022974"/>
    </source>
</evidence>
<keyword evidence="3" id="KW-1003">Cell membrane</keyword>
<organism evidence="13 14">
    <name type="scientific">Rotaria sordida</name>
    <dbReference type="NCBI Taxonomy" id="392033"/>
    <lineage>
        <taxon>Eukaryota</taxon>
        <taxon>Metazoa</taxon>
        <taxon>Spiralia</taxon>
        <taxon>Gnathifera</taxon>
        <taxon>Rotifera</taxon>
        <taxon>Eurotatoria</taxon>
        <taxon>Bdelloidea</taxon>
        <taxon>Philodinida</taxon>
        <taxon>Philodinidae</taxon>
        <taxon>Rotaria</taxon>
    </lineage>
</organism>
<reference evidence="13" key="1">
    <citation type="submission" date="2021-02" db="EMBL/GenBank/DDBJ databases">
        <authorList>
            <person name="Nowell W R."/>
        </authorList>
    </citation>
    <scope>NUCLEOTIDE SEQUENCE</scope>
</reference>
<accession>A0A813U820</accession>
<evidence type="ECO:0000256" key="4">
    <source>
        <dbReference type="ARBA" id="ARBA00022622"/>
    </source>
</evidence>
<dbReference type="GO" id="GO:0098552">
    <property type="term" value="C:side of membrane"/>
    <property type="evidence" value="ECO:0007669"/>
    <property type="project" value="UniProtKB-KW"/>
</dbReference>
<feature type="chain" id="PRO_5033059833" evidence="12">
    <location>
        <begin position="18"/>
        <end position="645"/>
    </location>
</feature>
<evidence type="ECO:0000256" key="7">
    <source>
        <dbReference type="ARBA" id="ARBA00023136"/>
    </source>
</evidence>
<dbReference type="Pfam" id="PF01153">
    <property type="entry name" value="Glypican"/>
    <property type="match status" value="1"/>
</dbReference>
<dbReference type="PANTHER" id="PTHR10822:SF29">
    <property type="entry name" value="DIVISION ABNORMALLY DELAYED PROTEIN"/>
    <property type="match status" value="1"/>
</dbReference>
<evidence type="ECO:0000256" key="12">
    <source>
        <dbReference type="SAM" id="SignalP"/>
    </source>
</evidence>
<dbReference type="AlphaFoldDB" id="A0A813U820"/>
<keyword evidence="5 12" id="KW-0732">Signal</keyword>
<protein>
    <submittedName>
        <fullName evidence="13">Uncharacterized protein</fullName>
    </submittedName>
</protein>
<dbReference type="GO" id="GO:1905475">
    <property type="term" value="P:regulation of protein localization to membrane"/>
    <property type="evidence" value="ECO:0007669"/>
    <property type="project" value="TreeGrafter"/>
</dbReference>
<keyword evidence="14" id="KW-1185">Reference proteome</keyword>
<evidence type="ECO:0000256" key="11">
    <source>
        <dbReference type="RuleBase" id="RU003518"/>
    </source>
</evidence>
<comment type="subcellular location">
    <subcellularLocation>
        <location evidence="1">Cell membrane</location>
        <topology evidence="1">Lipid-anchor</topology>
        <topology evidence="1">GPI-anchor</topology>
    </subcellularLocation>
</comment>
<evidence type="ECO:0000256" key="9">
    <source>
        <dbReference type="ARBA" id="ARBA00023207"/>
    </source>
</evidence>
<dbReference type="Proteomes" id="UP000663870">
    <property type="component" value="Unassembled WGS sequence"/>
</dbReference>
<comment type="caution">
    <text evidence="13">The sequence shown here is derived from an EMBL/GenBank/DDBJ whole genome shotgun (WGS) entry which is preliminary data.</text>
</comment>
<gene>
    <name evidence="13" type="ORF">JXQ802_LOCUS5349</name>
</gene>
<comment type="similarity">
    <text evidence="2 11">Belongs to the glypican family.</text>
</comment>
<sequence length="645" mass="75714">MFYYLYLICLLINFISTQQQQQQQRNECFLLNNKLNKYNIKINIVEKNFSGLLLCKNLIHNYCCPQTYENHIQNATAIELYHLFELNTINLYEQLIRLANDLNNTIIKLIELSRNETHHVLQRVYNKLYQSYYLSIDNFFNNLLILTYRTYQHDIKKYTDELFRNILHISLTLNNNKSILPIYFSCLWKNHPFGSHLNLIENQLEINLGKIFKLNELFKLSHELVQILSTSVTTDYHCIDSYMQLSYCNLCSGRNELPCLSNCMNVIESCLVNITLIDDIWKNFIDAIENIAYFNNIEKVLSSIGLSISDAVMTFFNSGGVENKNIIDQCGHIRIRRQTFSIDQKFDDEYSKTLSLSVLDQQLIHMSQSLHTYRLFWMKLPEQICKSKGISELNERICWTGTSISQHGKSSIPLHYDKPLNLKLQWILKEMKQKTQTIGNIHQITSVLNINSTPSSSIVNESKIDIIIQNFTDTLRPTDFDDYPNDNEFDYSDYAYEDFTDDITTTTTTRRKTTTTTITTTTTVTTTTTTPTTTTPIDDYIVFDDDKNTAYYDYGDHELYSDDESDELSTTEQPILITTTKRITTTTFNWKDRIPFYHRKPPIIWNVNRDNNDEEKLEKQEQQYNSGYSHHYSLLLLLTMFITRF</sequence>
<evidence type="ECO:0000256" key="10">
    <source>
        <dbReference type="ARBA" id="ARBA00023288"/>
    </source>
</evidence>
<dbReference type="InterPro" id="IPR001863">
    <property type="entry name" value="Glypican"/>
</dbReference>
<evidence type="ECO:0000256" key="3">
    <source>
        <dbReference type="ARBA" id="ARBA00022475"/>
    </source>
</evidence>
<dbReference type="GO" id="GO:0009966">
    <property type="term" value="P:regulation of signal transduction"/>
    <property type="evidence" value="ECO:0007669"/>
    <property type="project" value="InterPro"/>
</dbReference>
<keyword evidence="6" id="KW-0654">Proteoglycan</keyword>
<dbReference type="GO" id="GO:0009986">
    <property type="term" value="C:cell surface"/>
    <property type="evidence" value="ECO:0007669"/>
    <property type="project" value="TreeGrafter"/>
</dbReference>